<feature type="chain" id="PRO_5040114396" evidence="1">
    <location>
        <begin position="20"/>
        <end position="106"/>
    </location>
</feature>
<dbReference type="Proteomes" id="UP000823405">
    <property type="component" value="Unassembled WGS sequence"/>
</dbReference>
<keyword evidence="1" id="KW-0732">Signal</keyword>
<reference evidence="2" key="1">
    <citation type="journal article" date="2020" name="Fungal Divers.">
        <title>Resolving the Mortierellaceae phylogeny through synthesis of multi-gene phylogenetics and phylogenomics.</title>
        <authorList>
            <person name="Vandepol N."/>
            <person name="Liber J."/>
            <person name="Desiro A."/>
            <person name="Na H."/>
            <person name="Kennedy M."/>
            <person name="Barry K."/>
            <person name="Grigoriev I.V."/>
            <person name="Miller A.N."/>
            <person name="O'Donnell K."/>
            <person name="Stajich J.E."/>
            <person name="Bonito G."/>
        </authorList>
    </citation>
    <scope>NUCLEOTIDE SEQUENCE</scope>
    <source>
        <strain evidence="2">NVP60</strain>
    </source>
</reference>
<feature type="non-terminal residue" evidence="2">
    <location>
        <position position="106"/>
    </location>
</feature>
<evidence type="ECO:0000313" key="3">
    <source>
        <dbReference type="Proteomes" id="UP000823405"/>
    </source>
</evidence>
<dbReference type="AlphaFoldDB" id="A0A9P6UIP7"/>
<sequence length="106" mass="9860">MKFTTAIIALSAVAALVQAGSPLPEPAGTVLQKVQDTVAGTGALTNGLGGLGGTQTQKRADPVTDLASGGPAAQGLGAVKNALKGAAPGTGAVTDALNGAAPGTGA</sequence>
<evidence type="ECO:0000256" key="1">
    <source>
        <dbReference type="SAM" id="SignalP"/>
    </source>
</evidence>
<keyword evidence="3" id="KW-1185">Reference proteome</keyword>
<name>A0A9P6UIP7_9FUNG</name>
<protein>
    <submittedName>
        <fullName evidence="2">Uncharacterized protein</fullName>
    </submittedName>
</protein>
<accession>A0A9P6UIP7</accession>
<gene>
    <name evidence="2" type="ORF">BGZ97_002184</name>
</gene>
<feature type="signal peptide" evidence="1">
    <location>
        <begin position="1"/>
        <end position="19"/>
    </location>
</feature>
<dbReference type="EMBL" id="JAAAIN010001473">
    <property type="protein sequence ID" value="KAG0302771.1"/>
    <property type="molecule type" value="Genomic_DNA"/>
</dbReference>
<evidence type="ECO:0000313" key="2">
    <source>
        <dbReference type="EMBL" id="KAG0302771.1"/>
    </source>
</evidence>
<proteinExistence type="predicted"/>
<comment type="caution">
    <text evidence="2">The sequence shown here is derived from an EMBL/GenBank/DDBJ whole genome shotgun (WGS) entry which is preliminary data.</text>
</comment>
<organism evidence="2 3">
    <name type="scientific">Linnemannia gamsii</name>
    <dbReference type="NCBI Taxonomy" id="64522"/>
    <lineage>
        <taxon>Eukaryota</taxon>
        <taxon>Fungi</taxon>
        <taxon>Fungi incertae sedis</taxon>
        <taxon>Mucoromycota</taxon>
        <taxon>Mortierellomycotina</taxon>
        <taxon>Mortierellomycetes</taxon>
        <taxon>Mortierellales</taxon>
        <taxon>Mortierellaceae</taxon>
        <taxon>Linnemannia</taxon>
    </lineage>
</organism>